<dbReference type="Proteomes" id="UP000095287">
    <property type="component" value="Unplaced"/>
</dbReference>
<sequence>MVNVLMCCVYGSSAPESYSELLGPYSCVVCFGDSNKALFITAGNMQAHRATPAVVLKLKPEHRSFLFWATEKRQLLELKVVEGSEVKPGDWVNVKYTQHGAPESYSELLDSYTTKAGVDSLQVRCVAKTASQEYARQHKKRRAVFNHRLGWAMAPKRNRKLVALLEGPNTTFEAVIACVLRDDFFIEQYQKYGTIWTLLEVSVRVDRTTDLSDVKARM</sequence>
<dbReference type="WBParaSite" id="L893_g13412.t3">
    <property type="protein sequence ID" value="L893_g13412.t3"/>
    <property type="gene ID" value="L893_g13412"/>
</dbReference>
<reference evidence="2" key="1">
    <citation type="submission" date="2016-11" db="UniProtKB">
        <authorList>
            <consortium name="WormBaseParasite"/>
        </authorList>
    </citation>
    <scope>IDENTIFICATION</scope>
</reference>
<keyword evidence="1" id="KW-1185">Reference proteome</keyword>
<proteinExistence type="predicted"/>
<dbReference type="AlphaFoldDB" id="A0A1I7Y741"/>
<organism evidence="1 2">
    <name type="scientific">Steinernema glaseri</name>
    <dbReference type="NCBI Taxonomy" id="37863"/>
    <lineage>
        <taxon>Eukaryota</taxon>
        <taxon>Metazoa</taxon>
        <taxon>Ecdysozoa</taxon>
        <taxon>Nematoda</taxon>
        <taxon>Chromadorea</taxon>
        <taxon>Rhabditida</taxon>
        <taxon>Tylenchina</taxon>
        <taxon>Panagrolaimomorpha</taxon>
        <taxon>Strongyloidoidea</taxon>
        <taxon>Steinernematidae</taxon>
        <taxon>Steinernema</taxon>
    </lineage>
</organism>
<name>A0A1I7Y741_9BILA</name>
<evidence type="ECO:0000313" key="2">
    <source>
        <dbReference type="WBParaSite" id="L893_g13412.t3"/>
    </source>
</evidence>
<evidence type="ECO:0000313" key="1">
    <source>
        <dbReference type="Proteomes" id="UP000095287"/>
    </source>
</evidence>
<accession>A0A1I7Y741</accession>
<protein>
    <submittedName>
        <fullName evidence="2">Agenet-like domain-containing protein</fullName>
    </submittedName>
</protein>